<gene>
    <name evidence="2" type="ORF">FFU37_08590</name>
</gene>
<dbReference type="KEGG" id="pdv:FFU37_08590"/>
<dbReference type="EMBL" id="CP040558">
    <property type="protein sequence ID" value="QCU74517.1"/>
    <property type="molecule type" value="Genomic_DNA"/>
</dbReference>
<feature type="transmembrane region" description="Helical" evidence="1">
    <location>
        <begin position="12"/>
        <end position="32"/>
    </location>
</feature>
<keyword evidence="1" id="KW-0812">Transmembrane</keyword>
<dbReference type="Proteomes" id="UP000310065">
    <property type="component" value="Chromosome L1"/>
</dbReference>
<accession>A0A4P9J189</accession>
<evidence type="ECO:0000313" key="3">
    <source>
        <dbReference type="Proteomes" id="UP000310065"/>
    </source>
</evidence>
<keyword evidence="1" id="KW-0472">Membrane</keyword>
<reference evidence="2 3" key="1">
    <citation type="submission" date="2019-05" db="EMBL/GenBank/DDBJ databases">
        <title>Complete genome sequence of Pseudoalteromonas sp. 16-SW-7(T) isolated from the Okhotsk Sea, Russia.</title>
        <authorList>
            <person name="Nguyen T.H."/>
            <person name="Nedashkovskaya O.I."/>
            <person name="Kim S.-G."/>
        </authorList>
    </citation>
    <scope>NUCLEOTIDE SEQUENCE [LARGE SCALE GENOMIC DNA]</scope>
    <source>
        <strain evidence="2 3">16-SW-7</strain>
    </source>
</reference>
<proteinExistence type="predicted"/>
<feature type="transmembrane region" description="Helical" evidence="1">
    <location>
        <begin position="38"/>
        <end position="58"/>
    </location>
</feature>
<evidence type="ECO:0000256" key="1">
    <source>
        <dbReference type="SAM" id="Phobius"/>
    </source>
</evidence>
<organism evidence="2 3">
    <name type="scientific">Pseudoalteromonas distincta</name>
    <dbReference type="NCBI Taxonomy" id="77608"/>
    <lineage>
        <taxon>Bacteria</taxon>
        <taxon>Pseudomonadati</taxon>
        <taxon>Pseudomonadota</taxon>
        <taxon>Gammaproteobacteria</taxon>
        <taxon>Alteromonadales</taxon>
        <taxon>Pseudoalteromonadaceae</taxon>
        <taxon>Pseudoalteromonas</taxon>
    </lineage>
</organism>
<sequence length="81" mass="9457">MPKILKAISRYRIEIVYSTITFSGSSILFLQYKSTQNFAWLIALSLFCTKIAIGIINYEKYCQSNKRSMKVALKYLLFKFV</sequence>
<protein>
    <submittedName>
        <fullName evidence="2">Uncharacterized protein</fullName>
    </submittedName>
</protein>
<name>A0A4P9J189_9GAMM</name>
<keyword evidence="1" id="KW-1133">Transmembrane helix</keyword>
<evidence type="ECO:0000313" key="2">
    <source>
        <dbReference type="EMBL" id="QCU74517.1"/>
    </source>
</evidence>
<dbReference type="AlphaFoldDB" id="A0A4P9J189"/>